<comment type="similarity">
    <text evidence="1 5">Belongs to the iron/manganese superoxide dismutase family.</text>
</comment>
<evidence type="ECO:0000313" key="9">
    <source>
        <dbReference type="Proteomes" id="UP001252270"/>
    </source>
</evidence>
<dbReference type="Gene3D" id="1.10.287.990">
    <property type="entry name" value="Fe,Mn superoxide dismutase (SOD) domain"/>
    <property type="match status" value="1"/>
</dbReference>
<feature type="domain" description="Manganese/iron superoxide dismutase C-terminal" evidence="7">
    <location>
        <begin position="89"/>
        <end position="189"/>
    </location>
</feature>
<dbReference type="PANTHER" id="PTHR42769">
    <property type="entry name" value="SUPEROXIDE DISMUTASE"/>
    <property type="match status" value="1"/>
</dbReference>
<dbReference type="PIRSF" id="PIRSF000349">
    <property type="entry name" value="SODismutase"/>
    <property type="match status" value="1"/>
</dbReference>
<name>A0ABU1GKQ1_9GAMM</name>
<gene>
    <name evidence="8" type="ORF">QC820_07145</name>
</gene>
<evidence type="ECO:0000256" key="5">
    <source>
        <dbReference type="RuleBase" id="RU000414"/>
    </source>
</evidence>
<feature type="domain" description="Manganese/iron superoxide dismutase N-terminal" evidence="6">
    <location>
        <begin position="3"/>
        <end position="82"/>
    </location>
</feature>
<dbReference type="PANTHER" id="PTHR42769:SF3">
    <property type="entry name" value="SUPEROXIDE DISMUTASE [FE] 2, CHLOROPLASTIC"/>
    <property type="match status" value="1"/>
</dbReference>
<dbReference type="InterPro" id="IPR019832">
    <property type="entry name" value="Mn/Fe_SOD_C"/>
</dbReference>
<evidence type="ECO:0000259" key="6">
    <source>
        <dbReference type="Pfam" id="PF00081"/>
    </source>
</evidence>
<sequence length="193" mass="21278">MVFELPALPYDRQALEPHISARTLDYHYGRHHRAHVARLNALVAGTEQADRSLEEIIATASGELFDQAAEVWNHTFFWHCLSPQGGGEPAGALAEAIAARFGSFEGFKEAFGAAAAAHFGSGWTWLVRTAEGDVELLGTRNADTPIAHGQTPLLAVDVWEHAYYLDYQNARPAYLEAIWALVNWAFVAQNFEA</sequence>
<dbReference type="InterPro" id="IPR001189">
    <property type="entry name" value="Mn/Fe_SOD"/>
</dbReference>
<dbReference type="PROSITE" id="PS00088">
    <property type="entry name" value="SOD_MN"/>
    <property type="match status" value="1"/>
</dbReference>
<dbReference type="InterPro" id="IPR036324">
    <property type="entry name" value="Mn/Fe_SOD_N_sf"/>
</dbReference>
<dbReference type="SUPFAM" id="SSF46609">
    <property type="entry name" value="Fe,Mn superoxide dismutase (SOD), N-terminal domain"/>
    <property type="match status" value="1"/>
</dbReference>
<organism evidence="8 9">
    <name type="scientific">Halomonas mongoliensis</name>
    <dbReference type="NCBI Taxonomy" id="321265"/>
    <lineage>
        <taxon>Bacteria</taxon>
        <taxon>Pseudomonadati</taxon>
        <taxon>Pseudomonadota</taxon>
        <taxon>Gammaproteobacteria</taxon>
        <taxon>Oceanospirillales</taxon>
        <taxon>Halomonadaceae</taxon>
        <taxon>Halomonas</taxon>
    </lineage>
</organism>
<evidence type="ECO:0000256" key="3">
    <source>
        <dbReference type="ARBA" id="ARBA00023002"/>
    </source>
</evidence>
<dbReference type="EMBL" id="JARWAL010000005">
    <property type="protein sequence ID" value="MDR5892589.1"/>
    <property type="molecule type" value="Genomic_DNA"/>
</dbReference>
<evidence type="ECO:0000256" key="1">
    <source>
        <dbReference type="ARBA" id="ARBA00008714"/>
    </source>
</evidence>
<dbReference type="InterPro" id="IPR019833">
    <property type="entry name" value="Mn/Fe_SOD_BS"/>
</dbReference>
<dbReference type="Proteomes" id="UP001252270">
    <property type="component" value="Unassembled WGS sequence"/>
</dbReference>
<keyword evidence="2 5" id="KW-0479">Metal-binding</keyword>
<dbReference type="SUPFAM" id="SSF54719">
    <property type="entry name" value="Fe,Mn superoxide dismutase (SOD), C-terminal domain"/>
    <property type="match status" value="1"/>
</dbReference>
<dbReference type="PRINTS" id="PR01703">
    <property type="entry name" value="MNSODISMTASE"/>
</dbReference>
<dbReference type="RefSeq" id="WP_309636353.1">
    <property type="nucleotide sequence ID" value="NZ_JARWAL010000005.1"/>
</dbReference>
<comment type="caution">
    <text evidence="8">The sequence shown here is derived from an EMBL/GenBank/DDBJ whole genome shotgun (WGS) entry which is preliminary data.</text>
</comment>
<keyword evidence="3 5" id="KW-0560">Oxidoreductase</keyword>
<dbReference type="Pfam" id="PF02777">
    <property type="entry name" value="Sod_Fe_C"/>
    <property type="match status" value="1"/>
</dbReference>
<keyword evidence="9" id="KW-1185">Reference proteome</keyword>
<evidence type="ECO:0000259" key="7">
    <source>
        <dbReference type="Pfam" id="PF02777"/>
    </source>
</evidence>
<comment type="function">
    <text evidence="5">Destroys radicals which are normally produced within the cells and which are toxic to biological systems.</text>
</comment>
<dbReference type="InterPro" id="IPR036314">
    <property type="entry name" value="SOD_C_sf"/>
</dbReference>
<proteinExistence type="inferred from homology"/>
<comment type="catalytic activity">
    <reaction evidence="4 5">
        <text>2 superoxide + 2 H(+) = H2O2 + O2</text>
        <dbReference type="Rhea" id="RHEA:20696"/>
        <dbReference type="ChEBI" id="CHEBI:15378"/>
        <dbReference type="ChEBI" id="CHEBI:15379"/>
        <dbReference type="ChEBI" id="CHEBI:16240"/>
        <dbReference type="ChEBI" id="CHEBI:18421"/>
        <dbReference type="EC" id="1.15.1.1"/>
    </reaction>
</comment>
<reference evidence="8 9" key="1">
    <citation type="submission" date="2023-04" db="EMBL/GenBank/DDBJ databases">
        <title>A long-awaited taxogenomic arrangement of the family Halomonadaceae.</title>
        <authorList>
            <person name="De La Haba R."/>
            <person name="Chuvochina M."/>
            <person name="Wittouck S."/>
            <person name="Arahal D.R."/>
            <person name="Sanchez-Porro C."/>
            <person name="Hugenholtz P."/>
            <person name="Ventosa A."/>
        </authorList>
    </citation>
    <scope>NUCLEOTIDE SEQUENCE [LARGE SCALE GENOMIC DNA]</scope>
    <source>
        <strain evidence="8 9">DSM 17332</strain>
    </source>
</reference>
<dbReference type="Pfam" id="PF00081">
    <property type="entry name" value="Sod_Fe_N"/>
    <property type="match status" value="1"/>
</dbReference>
<dbReference type="EC" id="1.15.1.1" evidence="5"/>
<protein>
    <recommendedName>
        <fullName evidence="5">Superoxide dismutase</fullName>
        <ecNumber evidence="5">1.15.1.1</ecNumber>
    </recommendedName>
</protein>
<evidence type="ECO:0000256" key="4">
    <source>
        <dbReference type="ARBA" id="ARBA00049204"/>
    </source>
</evidence>
<evidence type="ECO:0000256" key="2">
    <source>
        <dbReference type="ARBA" id="ARBA00022723"/>
    </source>
</evidence>
<dbReference type="InterPro" id="IPR019831">
    <property type="entry name" value="Mn/Fe_SOD_N"/>
</dbReference>
<accession>A0ABU1GKQ1</accession>
<evidence type="ECO:0000313" key="8">
    <source>
        <dbReference type="EMBL" id="MDR5892589.1"/>
    </source>
</evidence>
<dbReference type="Gene3D" id="3.55.40.20">
    <property type="entry name" value="Iron/manganese superoxide dismutase, C-terminal domain"/>
    <property type="match status" value="1"/>
</dbReference>